<evidence type="ECO:0000259" key="6">
    <source>
        <dbReference type="PROSITE" id="PS50011"/>
    </source>
</evidence>
<feature type="domain" description="Protein kinase" evidence="6">
    <location>
        <begin position="37"/>
        <end position="295"/>
    </location>
</feature>
<dbReference type="Gene3D" id="1.10.510.10">
    <property type="entry name" value="Transferase(Phosphotransferase) domain 1"/>
    <property type="match status" value="1"/>
</dbReference>
<feature type="coiled-coil region" evidence="4">
    <location>
        <begin position="599"/>
        <end position="681"/>
    </location>
</feature>
<feature type="compositionally biased region" description="Polar residues" evidence="5">
    <location>
        <begin position="1012"/>
        <end position="1027"/>
    </location>
</feature>
<dbReference type="GO" id="GO:0004672">
    <property type="term" value="F:protein kinase activity"/>
    <property type="evidence" value="ECO:0007669"/>
    <property type="project" value="InterPro"/>
</dbReference>
<proteinExistence type="predicted"/>
<organism evidence="7">
    <name type="scientific">Mesocestoides corti</name>
    <name type="common">Flatworm</name>
    <dbReference type="NCBI Taxonomy" id="53468"/>
    <lineage>
        <taxon>Eukaryota</taxon>
        <taxon>Metazoa</taxon>
        <taxon>Spiralia</taxon>
        <taxon>Lophotrochozoa</taxon>
        <taxon>Platyhelminthes</taxon>
        <taxon>Cestoda</taxon>
        <taxon>Eucestoda</taxon>
        <taxon>Cyclophyllidea</taxon>
        <taxon>Mesocestoididae</taxon>
        <taxon>Mesocestoides</taxon>
    </lineage>
</organism>
<feature type="compositionally biased region" description="Pro residues" evidence="5">
    <location>
        <begin position="463"/>
        <end position="482"/>
    </location>
</feature>
<feature type="region of interest" description="Disordered" evidence="5">
    <location>
        <begin position="983"/>
        <end position="1028"/>
    </location>
</feature>
<keyword evidence="1 3" id="KW-0547">Nucleotide-binding</keyword>
<dbReference type="PROSITE" id="PS00107">
    <property type="entry name" value="PROTEIN_KINASE_ATP"/>
    <property type="match status" value="1"/>
</dbReference>
<dbReference type="InterPro" id="IPR051585">
    <property type="entry name" value="STE20_Ser/Thr_Kinases"/>
</dbReference>
<accession>A0A5K3EPU1</accession>
<dbReference type="InterPro" id="IPR000719">
    <property type="entry name" value="Prot_kinase_dom"/>
</dbReference>
<dbReference type="InterPro" id="IPR011009">
    <property type="entry name" value="Kinase-like_dom_sf"/>
</dbReference>
<protein>
    <submittedName>
        <fullName evidence="7">Protein kinase domain-containing protein</fullName>
    </submittedName>
</protein>
<keyword evidence="2 3" id="KW-0067">ATP-binding</keyword>
<feature type="region of interest" description="Disordered" evidence="5">
    <location>
        <begin position="443"/>
        <end position="513"/>
    </location>
</feature>
<reference evidence="7" key="1">
    <citation type="submission" date="2019-11" db="UniProtKB">
        <authorList>
            <consortium name="WormBaseParasite"/>
        </authorList>
    </citation>
    <scope>IDENTIFICATION</scope>
</reference>
<evidence type="ECO:0000256" key="2">
    <source>
        <dbReference type="ARBA" id="ARBA00022840"/>
    </source>
</evidence>
<evidence type="ECO:0000313" key="7">
    <source>
        <dbReference type="WBParaSite" id="MCU_001810-RB"/>
    </source>
</evidence>
<dbReference type="GO" id="GO:0005524">
    <property type="term" value="F:ATP binding"/>
    <property type="evidence" value="ECO:0007669"/>
    <property type="project" value="UniProtKB-UniRule"/>
</dbReference>
<dbReference type="InterPro" id="IPR017441">
    <property type="entry name" value="Protein_kinase_ATP_BS"/>
</dbReference>
<name>A0A5K3EPU1_MESCO</name>
<dbReference type="Gene3D" id="3.30.200.20">
    <property type="entry name" value="Phosphorylase Kinase, domain 1"/>
    <property type="match status" value="1"/>
</dbReference>
<dbReference type="PANTHER" id="PTHR46538:SF3">
    <property type="entry name" value="PROTEIN KINASE DOMAIN-CONTAINING PROTEIN"/>
    <property type="match status" value="1"/>
</dbReference>
<feature type="binding site" evidence="3">
    <location>
        <position position="66"/>
    </location>
    <ligand>
        <name>ATP</name>
        <dbReference type="ChEBI" id="CHEBI:30616"/>
    </ligand>
</feature>
<dbReference type="WBParaSite" id="MCU_001810-RB">
    <property type="protein sequence ID" value="MCU_001810-RB"/>
    <property type="gene ID" value="MCU_001810"/>
</dbReference>
<evidence type="ECO:0000256" key="1">
    <source>
        <dbReference type="ARBA" id="ARBA00022741"/>
    </source>
</evidence>
<dbReference type="FunFam" id="1.10.510.10:FF:001298">
    <property type="entry name" value="STE20-like kinase"/>
    <property type="match status" value="1"/>
</dbReference>
<dbReference type="PANTHER" id="PTHR46538">
    <property type="entry name" value="PROTEIN KINASE DOMAIN-CONTAINING PROTEIN"/>
    <property type="match status" value="1"/>
</dbReference>
<dbReference type="Pfam" id="PF00069">
    <property type="entry name" value="Pkinase"/>
    <property type="match status" value="1"/>
</dbReference>
<evidence type="ECO:0000256" key="5">
    <source>
        <dbReference type="SAM" id="MobiDB-lite"/>
    </source>
</evidence>
<dbReference type="PROSITE" id="PS50011">
    <property type="entry name" value="PROTEIN_KINASE_DOM"/>
    <property type="match status" value="1"/>
</dbReference>
<feature type="coiled-coil region" evidence="4">
    <location>
        <begin position="757"/>
        <end position="784"/>
    </location>
</feature>
<sequence>MTFIGSLLKKLRSNEEKPKQKSLPSVIVRGVDPSSQWKNCAELGDGAFGKVYKASNIETGQLAALKSVDFSSEEELEDLMVEIEILCEYKHPNILQLQEAYIFDKKLWMYLEFCGGGAVDNIMKVLDKPLTEPQIKFISREVICGLEFLHRNLIIHRDLKAGNILITLNNEIRLADFGVSARMESESQKRTTFIGTPYWMAPEVIACETFKDNPYDMAADVWSFGITLIEFGEMLPPYNDLNPTRVLLKITKSEPPKFSRPKDWSPSLNNLVRRCLQKSPEQRPTMADLMSDPFVADVTEADRSVIKILLGEVNADVEETVEEVAPEDLPDLDPAMVSADAAEVMAHSLQVLEDVVDDKSSSSADEVALDAVSYEDVEFNLDDAIAYGQPEAPTFIPIDESLSVREKAIRDVANALIHDVLLHDVDFTSLAFVAFESLRDSQEQSESEDAFQEAPLQTSFGPSLPPPPPPIKDNFESPPPTCVPDFASEVVPSSPLETQELSPPRPHSPNHDEPQFLLQLSQLQAPGSDQDGDASQAVGNSAAAVSSALRRCPTQFRTSTRVRRFVVDGEEHTTTSKKVVLADRNARPAEYSVARMRALRDFRELAKESKRRNREIAERVEQQVRQLEAKQATEFTQLHRNLTRELELVAKKYKANRDRLQVQYENDLKALQDANAQAEKAFLDQFKSKLEYTVSSRTLRKSVYREVRDTVCGVASGTPRPTSARERTLASADTSAPIGEYYRDAIAFREAQEASWCADLAQLKAAHEEKLVQLEAQLRTDQYNINLNSTKEQGRMEQRHMHMRHQLARSQLKDFAMADRQLLAKRLASQLLELRETAEAEKERLFAAQALEKKAFLKNEKASRKRRMAIYQKRLRDDGPPNGLSVKEATAKVDEMERMRATEALHLLNKHHQMQLQALDRDLMARFVELDEQQSEKKTQLANQETSRLKELDDEHKLELKAHADRLLRKLVQLSEKYEKYKRDEADSQPPFNAQTPPPNGSHNGHLRKSSETSSMRSHVHSINISNFIHRRTGSGSMFRHSMENLSSLKKSPSPSFQC</sequence>
<dbReference type="PROSITE" id="PS00108">
    <property type="entry name" value="PROTEIN_KINASE_ST"/>
    <property type="match status" value="1"/>
</dbReference>
<dbReference type="AlphaFoldDB" id="A0A5K3EPU1"/>
<dbReference type="InterPro" id="IPR008271">
    <property type="entry name" value="Ser/Thr_kinase_AS"/>
</dbReference>
<evidence type="ECO:0000256" key="4">
    <source>
        <dbReference type="SAM" id="Coils"/>
    </source>
</evidence>
<dbReference type="SUPFAM" id="SSF56112">
    <property type="entry name" value="Protein kinase-like (PK-like)"/>
    <property type="match status" value="1"/>
</dbReference>
<dbReference type="SMART" id="SM00220">
    <property type="entry name" value="S_TKc"/>
    <property type="match status" value="1"/>
</dbReference>
<evidence type="ECO:0000256" key="3">
    <source>
        <dbReference type="PROSITE-ProRule" id="PRU10141"/>
    </source>
</evidence>
<keyword evidence="4" id="KW-0175">Coiled coil</keyword>